<name>A0A4Y7TGV6_COPMI</name>
<dbReference type="AlphaFoldDB" id="A0A4Y7TGV6"/>
<gene>
    <name evidence="1" type="ORF">FA13DRAFT_1789860</name>
</gene>
<protein>
    <recommendedName>
        <fullName evidence="3">F-box domain-containing protein</fullName>
    </recommendedName>
</protein>
<evidence type="ECO:0008006" key="3">
    <source>
        <dbReference type="Google" id="ProtNLM"/>
    </source>
</evidence>
<comment type="caution">
    <text evidence="1">The sequence shown here is derived from an EMBL/GenBank/DDBJ whole genome shotgun (WGS) entry which is preliminary data.</text>
</comment>
<proteinExistence type="predicted"/>
<keyword evidence="2" id="KW-1185">Reference proteome</keyword>
<organism evidence="1 2">
    <name type="scientific">Coprinellus micaceus</name>
    <name type="common">Glistening ink-cap mushroom</name>
    <name type="synonym">Coprinus micaceus</name>
    <dbReference type="NCBI Taxonomy" id="71717"/>
    <lineage>
        <taxon>Eukaryota</taxon>
        <taxon>Fungi</taxon>
        <taxon>Dikarya</taxon>
        <taxon>Basidiomycota</taxon>
        <taxon>Agaricomycotina</taxon>
        <taxon>Agaricomycetes</taxon>
        <taxon>Agaricomycetidae</taxon>
        <taxon>Agaricales</taxon>
        <taxon>Agaricineae</taxon>
        <taxon>Psathyrellaceae</taxon>
        <taxon>Coprinellus</taxon>
    </lineage>
</organism>
<dbReference type="Proteomes" id="UP000298030">
    <property type="component" value="Unassembled WGS sequence"/>
</dbReference>
<dbReference type="EMBL" id="QPFP01000012">
    <property type="protein sequence ID" value="TEB33403.1"/>
    <property type="molecule type" value="Genomic_DNA"/>
</dbReference>
<accession>A0A4Y7TGV6</accession>
<reference evidence="1 2" key="1">
    <citation type="journal article" date="2019" name="Nat. Ecol. Evol.">
        <title>Megaphylogeny resolves global patterns of mushroom evolution.</title>
        <authorList>
            <person name="Varga T."/>
            <person name="Krizsan K."/>
            <person name="Foldi C."/>
            <person name="Dima B."/>
            <person name="Sanchez-Garcia M."/>
            <person name="Sanchez-Ramirez S."/>
            <person name="Szollosi G.J."/>
            <person name="Szarkandi J.G."/>
            <person name="Papp V."/>
            <person name="Albert L."/>
            <person name="Andreopoulos W."/>
            <person name="Angelini C."/>
            <person name="Antonin V."/>
            <person name="Barry K.W."/>
            <person name="Bougher N.L."/>
            <person name="Buchanan P."/>
            <person name="Buyck B."/>
            <person name="Bense V."/>
            <person name="Catcheside P."/>
            <person name="Chovatia M."/>
            <person name="Cooper J."/>
            <person name="Damon W."/>
            <person name="Desjardin D."/>
            <person name="Finy P."/>
            <person name="Geml J."/>
            <person name="Haridas S."/>
            <person name="Hughes K."/>
            <person name="Justo A."/>
            <person name="Karasinski D."/>
            <person name="Kautmanova I."/>
            <person name="Kiss B."/>
            <person name="Kocsube S."/>
            <person name="Kotiranta H."/>
            <person name="LaButti K.M."/>
            <person name="Lechner B.E."/>
            <person name="Liimatainen K."/>
            <person name="Lipzen A."/>
            <person name="Lukacs Z."/>
            <person name="Mihaltcheva S."/>
            <person name="Morgado L.N."/>
            <person name="Niskanen T."/>
            <person name="Noordeloos M.E."/>
            <person name="Ohm R.A."/>
            <person name="Ortiz-Santana B."/>
            <person name="Ovrebo C."/>
            <person name="Racz N."/>
            <person name="Riley R."/>
            <person name="Savchenko A."/>
            <person name="Shiryaev A."/>
            <person name="Soop K."/>
            <person name="Spirin V."/>
            <person name="Szebenyi C."/>
            <person name="Tomsovsky M."/>
            <person name="Tulloss R.E."/>
            <person name="Uehling J."/>
            <person name="Grigoriev I.V."/>
            <person name="Vagvolgyi C."/>
            <person name="Papp T."/>
            <person name="Martin F.M."/>
            <person name="Miettinen O."/>
            <person name="Hibbett D.S."/>
            <person name="Nagy L.G."/>
        </authorList>
    </citation>
    <scope>NUCLEOTIDE SEQUENCE [LARGE SCALE GENOMIC DNA]</scope>
    <source>
        <strain evidence="1 2">FP101781</strain>
    </source>
</reference>
<evidence type="ECO:0000313" key="1">
    <source>
        <dbReference type="EMBL" id="TEB33403.1"/>
    </source>
</evidence>
<sequence>MFGGNLSSLRSLELRTCWLDMPKYNIGENLTSLSTVLDGMHEDRFQGVPTTMEAWLPILKGLPNLAKLSIEQHYPSTGSISPTLPVMDVSLDRLEYLKLKIRLSHLDVFLKHVTIPTSARICLKLYNVRSDTQFRPSLVRLIRRHAAPSSDAGNALSIRACDEQGIHVGFATDADAKSLTKPRRDKICLHLRVRTNRTSPIDMAPYLSPMLWAWLPVIKHTTILHVVPASFSFACVQVIEEVMTVMPELQSLICPLSLLEALPSIDFVNGKHQYRSQHASRFAGMYLLQELKLLQILSNTP</sequence>
<evidence type="ECO:0000313" key="2">
    <source>
        <dbReference type="Proteomes" id="UP000298030"/>
    </source>
</evidence>